<dbReference type="SMART" id="SM00612">
    <property type="entry name" value="Kelch"/>
    <property type="match status" value="1"/>
</dbReference>
<keyword evidence="2" id="KW-0677">Repeat</keyword>
<evidence type="ECO:0000256" key="2">
    <source>
        <dbReference type="ARBA" id="ARBA00022737"/>
    </source>
</evidence>
<evidence type="ECO:0000313" key="3">
    <source>
        <dbReference type="EMBL" id="GAH15403.1"/>
    </source>
</evidence>
<evidence type="ECO:0008006" key="4">
    <source>
        <dbReference type="Google" id="ProtNLM"/>
    </source>
</evidence>
<comment type="caution">
    <text evidence="3">The sequence shown here is derived from an EMBL/GenBank/DDBJ whole genome shotgun (WGS) entry which is preliminary data.</text>
</comment>
<dbReference type="EMBL" id="BART01034190">
    <property type="protein sequence ID" value="GAH15403.1"/>
    <property type="molecule type" value="Genomic_DNA"/>
</dbReference>
<dbReference type="AlphaFoldDB" id="X1F3L4"/>
<dbReference type="InterPro" id="IPR015915">
    <property type="entry name" value="Kelch-typ_b-propeller"/>
</dbReference>
<feature type="non-terminal residue" evidence="3">
    <location>
        <position position="126"/>
    </location>
</feature>
<dbReference type="PANTHER" id="PTHR45632:SF3">
    <property type="entry name" value="KELCH-LIKE PROTEIN 32"/>
    <property type="match status" value="1"/>
</dbReference>
<dbReference type="InterPro" id="IPR004163">
    <property type="entry name" value="CoA_transf_BS"/>
</dbReference>
<gene>
    <name evidence="3" type="ORF">S01H4_58515</name>
</gene>
<dbReference type="Gene3D" id="2.120.10.80">
    <property type="entry name" value="Kelch-type beta propeller"/>
    <property type="match status" value="1"/>
</dbReference>
<evidence type="ECO:0000256" key="1">
    <source>
        <dbReference type="ARBA" id="ARBA00022441"/>
    </source>
</evidence>
<dbReference type="SUPFAM" id="SSF117281">
    <property type="entry name" value="Kelch motif"/>
    <property type="match status" value="1"/>
</dbReference>
<reference evidence="3" key="1">
    <citation type="journal article" date="2014" name="Front. Microbiol.">
        <title>High frequency of phylogenetically diverse reductive dehalogenase-homologous genes in deep subseafloor sedimentary metagenomes.</title>
        <authorList>
            <person name="Kawai M."/>
            <person name="Futagami T."/>
            <person name="Toyoda A."/>
            <person name="Takaki Y."/>
            <person name="Nishi S."/>
            <person name="Hori S."/>
            <person name="Arai W."/>
            <person name="Tsubouchi T."/>
            <person name="Morono Y."/>
            <person name="Uchiyama I."/>
            <person name="Ito T."/>
            <person name="Fujiyama A."/>
            <person name="Inagaki F."/>
            <person name="Takami H."/>
        </authorList>
    </citation>
    <scope>NUCLEOTIDE SEQUENCE</scope>
    <source>
        <strain evidence="3">Expedition CK06-06</strain>
    </source>
</reference>
<protein>
    <recommendedName>
        <fullName evidence="4">Kelch repeat-containing protein</fullName>
    </recommendedName>
</protein>
<name>X1F3L4_9ZZZZ</name>
<keyword evidence="1" id="KW-0880">Kelch repeat</keyword>
<dbReference type="GO" id="GO:0008410">
    <property type="term" value="F:CoA-transferase activity"/>
    <property type="evidence" value="ECO:0007669"/>
    <property type="project" value="InterPro"/>
</dbReference>
<organism evidence="3">
    <name type="scientific">marine sediment metagenome</name>
    <dbReference type="NCBI Taxonomy" id="412755"/>
    <lineage>
        <taxon>unclassified sequences</taxon>
        <taxon>metagenomes</taxon>
        <taxon>ecological metagenomes</taxon>
    </lineage>
</organism>
<dbReference type="InterPro" id="IPR006652">
    <property type="entry name" value="Kelch_1"/>
</dbReference>
<dbReference type="PROSITE" id="PS01273">
    <property type="entry name" value="COA_TRANSF_1"/>
    <property type="match status" value="1"/>
</dbReference>
<dbReference type="PANTHER" id="PTHR45632">
    <property type="entry name" value="LD33804P"/>
    <property type="match status" value="1"/>
</dbReference>
<accession>X1F3L4</accession>
<proteinExistence type="predicted"/>
<dbReference type="Pfam" id="PF01344">
    <property type="entry name" value="Kelch_1"/>
    <property type="match status" value="1"/>
</dbReference>
<sequence>MPTGTRDSAIAVDDNGLIFVIGGMTTTGATDSVQVYDPVTNSWTAETPLPEPVYSHAAAFYANGNIIVAGGFDSAGVPTDAVYLTQDLTVPDVAPSISTTPITSGSLDTFYSYDVNASGNPDPTYS</sequence>